<reference evidence="8 9" key="1">
    <citation type="journal article" date="2016" name="Int. J. Syst. Evol. Microbiol.">
        <title>Desulfotomaculum ferrireducens sp. nov., a moderately thermophilic sulfate-reducing and dissimilatory Fe(III)-reducing bacterium isolated from compost.</title>
        <authorList>
            <person name="Yang G."/>
            <person name="Guo J."/>
            <person name="Zhuang L."/>
            <person name="Yuan Y."/>
            <person name="Zhou S."/>
        </authorList>
    </citation>
    <scope>NUCLEOTIDE SEQUENCE [LARGE SCALE GENOMIC DNA]</scope>
    <source>
        <strain evidence="8 9">GSS09</strain>
    </source>
</reference>
<accession>A0A1S6IST9</accession>
<dbReference type="GO" id="GO:0006508">
    <property type="term" value="P:proteolysis"/>
    <property type="evidence" value="ECO:0007669"/>
    <property type="project" value="UniProtKB-KW"/>
</dbReference>
<dbReference type="PROSITE" id="PS51892">
    <property type="entry name" value="SUBTILASE"/>
    <property type="match status" value="1"/>
</dbReference>
<evidence type="ECO:0000256" key="1">
    <source>
        <dbReference type="ARBA" id="ARBA00011073"/>
    </source>
</evidence>
<keyword evidence="9" id="KW-1185">Reference proteome</keyword>
<dbReference type="GO" id="GO:0004252">
    <property type="term" value="F:serine-type endopeptidase activity"/>
    <property type="evidence" value="ECO:0007669"/>
    <property type="project" value="UniProtKB-UniRule"/>
</dbReference>
<keyword evidence="2 6" id="KW-0645">Protease</keyword>
<dbReference type="Proteomes" id="UP000189464">
    <property type="component" value="Chromosome"/>
</dbReference>
<dbReference type="InterPro" id="IPR022398">
    <property type="entry name" value="Peptidase_S8_His-AS"/>
</dbReference>
<dbReference type="AlphaFoldDB" id="A0A1S6IST9"/>
<evidence type="ECO:0000256" key="3">
    <source>
        <dbReference type="ARBA" id="ARBA00022723"/>
    </source>
</evidence>
<sequence length="365" mass="39521">MVDSEKRVRIVLFKESFQRGEMTPRQVDLLKWLRAQQTKTLPLINGAICTLPAKISDEEVLSSGGVKAVEENFKISLVPWAPVKFKNLWSKHKQIIPWGVHFIGADLCWHETKGQGVRVAVVDSGIDGNHPNLKENLKGGVNLVDPEASYMDDNGHGTHVAGIIAAADTGTGILGVAPQAELYAVKVLDKWGDGTVLNAINAIDWCLRNGIHVINMSFGTDKYSRALEEAIRVAHRHGLLIVAAAGNDGAPGTVDYPAVFNQTISVAAVDRRGRVASFSSTGPEVDIMAPGSDILSTYRWGGFVRQSGSSMATAHITGALALLKAKYPREDSINLRRRLMAGARRIKGLSKKWTGVGVARVDFSL</sequence>
<dbReference type="PANTHER" id="PTHR43806:SF11">
    <property type="entry name" value="CEREVISIN-RELATED"/>
    <property type="match status" value="1"/>
</dbReference>
<dbReference type="SUPFAM" id="SSF52743">
    <property type="entry name" value="Subtilisin-like"/>
    <property type="match status" value="1"/>
</dbReference>
<comment type="similarity">
    <text evidence="1 6">Belongs to the peptidase S8 family.</text>
</comment>
<evidence type="ECO:0000256" key="5">
    <source>
        <dbReference type="ARBA" id="ARBA00022825"/>
    </source>
</evidence>
<feature type="active site" description="Charge relay system" evidence="6">
    <location>
        <position position="310"/>
    </location>
</feature>
<dbReference type="PRINTS" id="PR00723">
    <property type="entry name" value="SUBTILISIN"/>
</dbReference>
<dbReference type="EMBL" id="CP019698">
    <property type="protein sequence ID" value="AQS57843.1"/>
    <property type="molecule type" value="Genomic_DNA"/>
</dbReference>
<feature type="active site" description="Charge relay system" evidence="6">
    <location>
        <position position="156"/>
    </location>
</feature>
<dbReference type="CDD" id="cd07477">
    <property type="entry name" value="Peptidases_S8_Subtilisin_subset"/>
    <property type="match status" value="1"/>
</dbReference>
<dbReference type="InterPro" id="IPR000209">
    <property type="entry name" value="Peptidase_S8/S53_dom"/>
</dbReference>
<feature type="domain" description="Peptidase S8/S53" evidence="7">
    <location>
        <begin position="114"/>
        <end position="343"/>
    </location>
</feature>
<name>A0A1S6IST9_9FIRM</name>
<dbReference type="OrthoDB" id="9798386at2"/>
<organism evidence="8 9">
    <name type="scientific">Desulforamulus ferrireducens</name>
    <dbReference type="NCBI Taxonomy" id="1833852"/>
    <lineage>
        <taxon>Bacteria</taxon>
        <taxon>Bacillati</taxon>
        <taxon>Bacillota</taxon>
        <taxon>Clostridia</taxon>
        <taxon>Eubacteriales</taxon>
        <taxon>Peptococcaceae</taxon>
        <taxon>Desulforamulus</taxon>
    </lineage>
</organism>
<evidence type="ECO:0000256" key="4">
    <source>
        <dbReference type="ARBA" id="ARBA00022801"/>
    </source>
</evidence>
<dbReference type="STRING" id="1833852.B0537_01205"/>
<dbReference type="PANTHER" id="PTHR43806">
    <property type="entry name" value="PEPTIDASE S8"/>
    <property type="match status" value="1"/>
</dbReference>
<evidence type="ECO:0000313" key="8">
    <source>
        <dbReference type="EMBL" id="AQS57843.1"/>
    </source>
</evidence>
<dbReference type="GO" id="GO:0046872">
    <property type="term" value="F:metal ion binding"/>
    <property type="evidence" value="ECO:0007669"/>
    <property type="project" value="UniProtKB-KW"/>
</dbReference>
<dbReference type="Gene3D" id="3.40.50.200">
    <property type="entry name" value="Peptidase S8/S53 domain"/>
    <property type="match status" value="1"/>
</dbReference>
<gene>
    <name evidence="8" type="ORF">B0537_01205</name>
</gene>
<feature type="active site" description="Charge relay system" evidence="6">
    <location>
        <position position="123"/>
    </location>
</feature>
<keyword evidence="4 6" id="KW-0378">Hydrolase</keyword>
<dbReference type="PROSITE" id="PS00136">
    <property type="entry name" value="SUBTILASE_ASP"/>
    <property type="match status" value="1"/>
</dbReference>
<dbReference type="InterPro" id="IPR023827">
    <property type="entry name" value="Peptidase_S8_Asp-AS"/>
</dbReference>
<keyword evidence="5 6" id="KW-0720">Serine protease</keyword>
<dbReference type="InterPro" id="IPR050131">
    <property type="entry name" value="Peptidase_S8_subtilisin-like"/>
</dbReference>
<dbReference type="InterPro" id="IPR034202">
    <property type="entry name" value="Subtilisin_Carlsberg-like"/>
</dbReference>
<dbReference type="InterPro" id="IPR036852">
    <property type="entry name" value="Peptidase_S8/S53_dom_sf"/>
</dbReference>
<dbReference type="KEGG" id="dfg:B0537_01205"/>
<dbReference type="Pfam" id="PF00082">
    <property type="entry name" value="Peptidase_S8"/>
    <property type="match status" value="1"/>
</dbReference>
<evidence type="ECO:0000259" key="7">
    <source>
        <dbReference type="Pfam" id="PF00082"/>
    </source>
</evidence>
<evidence type="ECO:0000256" key="6">
    <source>
        <dbReference type="PROSITE-ProRule" id="PRU01240"/>
    </source>
</evidence>
<evidence type="ECO:0000313" key="9">
    <source>
        <dbReference type="Proteomes" id="UP000189464"/>
    </source>
</evidence>
<keyword evidence="3" id="KW-0479">Metal-binding</keyword>
<proteinExistence type="inferred from homology"/>
<dbReference type="PROSITE" id="PS00137">
    <property type="entry name" value="SUBTILASE_HIS"/>
    <property type="match status" value="1"/>
</dbReference>
<protein>
    <submittedName>
        <fullName evidence="8">Peptidase S8</fullName>
    </submittedName>
</protein>
<dbReference type="RefSeq" id="WP_077712809.1">
    <property type="nucleotide sequence ID" value="NZ_CP019698.1"/>
</dbReference>
<evidence type="ECO:0000256" key="2">
    <source>
        <dbReference type="ARBA" id="ARBA00022670"/>
    </source>
</evidence>
<dbReference type="InterPro" id="IPR015500">
    <property type="entry name" value="Peptidase_S8_subtilisin-rel"/>
</dbReference>